<proteinExistence type="inferred from homology"/>
<dbReference type="HAMAP" id="MF_01401">
    <property type="entry name" value="MsrA"/>
    <property type="match status" value="1"/>
</dbReference>
<evidence type="ECO:0000256" key="1">
    <source>
        <dbReference type="ARBA" id="ARBA00005591"/>
    </source>
</evidence>
<evidence type="ECO:0000256" key="6">
    <source>
        <dbReference type="ARBA" id="ARBA00047806"/>
    </source>
</evidence>
<evidence type="ECO:0000313" key="9">
    <source>
        <dbReference type="EMBL" id="JAG33687.1"/>
    </source>
</evidence>
<reference evidence="9" key="1">
    <citation type="journal article" date="2014" name="PLoS ONE">
        <title>Transcriptome-Based Identification of ABC Transporters in the Western Tarnished Plant Bug Lygus hesperus.</title>
        <authorList>
            <person name="Hull J.J."/>
            <person name="Chaney K."/>
            <person name="Geib S.M."/>
            <person name="Fabrick J.A."/>
            <person name="Brent C.S."/>
            <person name="Walsh D."/>
            <person name="Lavine L.C."/>
        </authorList>
    </citation>
    <scope>NUCLEOTIDE SEQUENCE</scope>
</reference>
<dbReference type="InterPro" id="IPR050162">
    <property type="entry name" value="MsrA_MetSO_reductase"/>
</dbReference>
<evidence type="ECO:0000256" key="2">
    <source>
        <dbReference type="ARBA" id="ARBA00012502"/>
    </source>
</evidence>
<dbReference type="Gene3D" id="3.30.1060.10">
    <property type="entry name" value="Peptide methionine sulphoxide reductase MsrA"/>
    <property type="match status" value="1"/>
</dbReference>
<dbReference type="Pfam" id="PF01625">
    <property type="entry name" value="PMSR"/>
    <property type="match status" value="1"/>
</dbReference>
<dbReference type="InterPro" id="IPR036509">
    <property type="entry name" value="Met_Sox_Rdtase_MsrA_sf"/>
</dbReference>
<keyword evidence="3" id="KW-0560">Oxidoreductase</keyword>
<accession>A0A0A9YKV2</accession>
<evidence type="ECO:0000256" key="3">
    <source>
        <dbReference type="ARBA" id="ARBA00023002"/>
    </source>
</evidence>
<comment type="similarity">
    <text evidence="1">Belongs to the MsrA Met sulfoxide reductase family.</text>
</comment>
<dbReference type="GO" id="GO:0034599">
    <property type="term" value="P:cellular response to oxidative stress"/>
    <property type="evidence" value="ECO:0007669"/>
    <property type="project" value="TreeGrafter"/>
</dbReference>
<protein>
    <recommendedName>
        <fullName evidence="2">peptide-methionine (S)-S-oxide reductase</fullName>
        <ecNumber evidence="2">1.8.4.11</ecNumber>
    </recommendedName>
    <alternativeName>
        <fullName evidence="5">Peptide-methionine (S)-S-oxide reductase</fullName>
    </alternativeName>
    <alternativeName>
        <fullName evidence="4">Protein-methionine-S-oxide reductase</fullName>
    </alternativeName>
</protein>
<dbReference type="InterPro" id="IPR002569">
    <property type="entry name" value="Met_Sox_Rdtase_MsrA_dom"/>
</dbReference>
<dbReference type="EMBL" id="GDHC01004152">
    <property type="protein sequence ID" value="JAQ14477.1"/>
    <property type="molecule type" value="Transcribed_RNA"/>
</dbReference>
<dbReference type="GO" id="GO:0008113">
    <property type="term" value="F:peptide-methionine (S)-S-oxide reductase activity"/>
    <property type="evidence" value="ECO:0007669"/>
    <property type="project" value="UniProtKB-EC"/>
</dbReference>
<comment type="catalytic activity">
    <reaction evidence="6">
        <text>L-methionyl-[protein] + [thioredoxin]-disulfide + H2O = L-methionyl-(S)-S-oxide-[protein] + [thioredoxin]-dithiol</text>
        <dbReference type="Rhea" id="RHEA:14217"/>
        <dbReference type="Rhea" id="RHEA-COMP:10698"/>
        <dbReference type="Rhea" id="RHEA-COMP:10700"/>
        <dbReference type="Rhea" id="RHEA-COMP:12313"/>
        <dbReference type="Rhea" id="RHEA-COMP:12315"/>
        <dbReference type="ChEBI" id="CHEBI:15377"/>
        <dbReference type="ChEBI" id="CHEBI:16044"/>
        <dbReference type="ChEBI" id="CHEBI:29950"/>
        <dbReference type="ChEBI" id="CHEBI:44120"/>
        <dbReference type="ChEBI" id="CHEBI:50058"/>
        <dbReference type="EC" id="1.8.4.11"/>
    </reaction>
</comment>
<evidence type="ECO:0000256" key="4">
    <source>
        <dbReference type="ARBA" id="ARBA00030273"/>
    </source>
</evidence>
<dbReference type="EMBL" id="GBHO01009917">
    <property type="protein sequence ID" value="JAG33687.1"/>
    <property type="molecule type" value="Transcribed_RNA"/>
</dbReference>
<reference evidence="9" key="2">
    <citation type="submission" date="2014-07" db="EMBL/GenBank/DDBJ databases">
        <authorList>
            <person name="Hull J."/>
        </authorList>
    </citation>
    <scope>NUCLEOTIDE SEQUENCE</scope>
</reference>
<feature type="domain" description="Peptide methionine sulphoxide reductase MsrA" evidence="8">
    <location>
        <begin position="6"/>
        <end position="169"/>
    </location>
</feature>
<evidence type="ECO:0000313" key="10">
    <source>
        <dbReference type="EMBL" id="JAQ14477.1"/>
    </source>
</evidence>
<dbReference type="PANTHER" id="PTHR42799:SF2">
    <property type="entry name" value="MITOCHONDRIAL PEPTIDE METHIONINE SULFOXIDE REDUCTASE"/>
    <property type="match status" value="1"/>
</dbReference>
<gene>
    <name evidence="9" type="primary">msrA</name>
    <name evidence="9" type="ORF">CM83_13044</name>
    <name evidence="10" type="ORF">g.5049</name>
</gene>
<sequence>MTGLPATFAAGCYWGTEHFFVKKFKDAILTHAVGFMGGKETGKVTYSQVKQGDTGHAEVFHCTYDPAKVNYEQLLEYFFRIHNSTTPNRQSNDVGTNYRSAIFYHNEEQHQAAKEYIARLNGKDAELHAKYSQAFHNAPCVTTVEKAGTFFPAHEEHQNYLDKNADGYCSHRIYFT</sequence>
<evidence type="ECO:0000256" key="7">
    <source>
        <dbReference type="ARBA" id="ARBA00048782"/>
    </source>
</evidence>
<organism evidence="9">
    <name type="scientific">Lygus hesperus</name>
    <name type="common">Western plant bug</name>
    <dbReference type="NCBI Taxonomy" id="30085"/>
    <lineage>
        <taxon>Eukaryota</taxon>
        <taxon>Metazoa</taxon>
        <taxon>Ecdysozoa</taxon>
        <taxon>Arthropoda</taxon>
        <taxon>Hexapoda</taxon>
        <taxon>Insecta</taxon>
        <taxon>Pterygota</taxon>
        <taxon>Neoptera</taxon>
        <taxon>Paraneoptera</taxon>
        <taxon>Hemiptera</taxon>
        <taxon>Heteroptera</taxon>
        <taxon>Panheteroptera</taxon>
        <taxon>Cimicomorpha</taxon>
        <taxon>Miridae</taxon>
        <taxon>Mirini</taxon>
        <taxon>Lygus</taxon>
    </lineage>
</organism>
<comment type="catalytic activity">
    <reaction evidence="7">
        <text>[thioredoxin]-disulfide + L-methionine + H2O = L-methionine (S)-S-oxide + [thioredoxin]-dithiol</text>
        <dbReference type="Rhea" id="RHEA:19993"/>
        <dbReference type="Rhea" id="RHEA-COMP:10698"/>
        <dbReference type="Rhea" id="RHEA-COMP:10700"/>
        <dbReference type="ChEBI" id="CHEBI:15377"/>
        <dbReference type="ChEBI" id="CHEBI:29950"/>
        <dbReference type="ChEBI" id="CHEBI:50058"/>
        <dbReference type="ChEBI" id="CHEBI:57844"/>
        <dbReference type="ChEBI" id="CHEBI:58772"/>
        <dbReference type="EC" id="1.8.4.11"/>
    </reaction>
</comment>
<reference evidence="10" key="3">
    <citation type="journal article" date="2016" name="Gigascience">
        <title>De novo construction of an expanded transcriptome assembly for the western tarnished plant bug, Lygus hesperus.</title>
        <authorList>
            <person name="Tassone E.E."/>
            <person name="Geib S.M."/>
            <person name="Hall B."/>
            <person name="Fabrick J.A."/>
            <person name="Brent C.S."/>
            <person name="Hull J.J."/>
        </authorList>
    </citation>
    <scope>NUCLEOTIDE SEQUENCE</scope>
</reference>
<dbReference type="NCBIfam" id="TIGR00401">
    <property type="entry name" value="msrA"/>
    <property type="match status" value="1"/>
</dbReference>
<dbReference type="SUPFAM" id="SSF55068">
    <property type="entry name" value="Peptide methionine sulfoxide reductase"/>
    <property type="match status" value="1"/>
</dbReference>
<evidence type="ECO:0000256" key="5">
    <source>
        <dbReference type="ARBA" id="ARBA00030643"/>
    </source>
</evidence>
<name>A0A0A9YKV2_LYGHE</name>
<dbReference type="AlphaFoldDB" id="A0A0A9YKV2"/>
<dbReference type="PANTHER" id="PTHR42799">
    <property type="entry name" value="MITOCHONDRIAL PEPTIDE METHIONINE SULFOXIDE REDUCTASE"/>
    <property type="match status" value="1"/>
</dbReference>
<evidence type="ECO:0000259" key="8">
    <source>
        <dbReference type="Pfam" id="PF01625"/>
    </source>
</evidence>
<dbReference type="GO" id="GO:0005737">
    <property type="term" value="C:cytoplasm"/>
    <property type="evidence" value="ECO:0007669"/>
    <property type="project" value="TreeGrafter"/>
</dbReference>
<dbReference type="FunFam" id="3.30.1060.10:FF:000011">
    <property type="entry name" value="Peptide methionine sulfoxide reductase MsrA"/>
    <property type="match status" value="1"/>
</dbReference>
<dbReference type="EC" id="1.8.4.11" evidence="2"/>